<reference evidence="1" key="1">
    <citation type="submission" date="2022-06" db="EMBL/GenBank/DDBJ databases">
        <title>Complete genome sequence of Streptomyces nigrescens HEK616.</title>
        <authorList>
            <person name="Asamizu S."/>
            <person name="Onaka H."/>
        </authorList>
    </citation>
    <scope>NUCLEOTIDE SEQUENCE</scope>
    <source>
        <strain evidence="1">HEK616</strain>
        <plasmid evidence="1">SNP1</plasmid>
    </source>
</reference>
<geneLocation type="plasmid" evidence="1 2">
    <name>SNP1</name>
</geneLocation>
<gene>
    <name evidence="1" type="ORF">HEK616_84010</name>
</gene>
<keyword evidence="2" id="KW-1185">Reference proteome</keyword>
<accession>A0ABN6RE65</accession>
<proteinExistence type="predicted"/>
<evidence type="ECO:0000313" key="1">
    <source>
        <dbReference type="EMBL" id="BDM74914.1"/>
    </source>
</evidence>
<protein>
    <submittedName>
        <fullName evidence="1">Uncharacterized protein</fullName>
    </submittedName>
</protein>
<evidence type="ECO:0000313" key="2">
    <source>
        <dbReference type="Proteomes" id="UP001059597"/>
    </source>
</evidence>
<organism evidence="1 2">
    <name type="scientific">Streptomyces nigrescens</name>
    <dbReference type="NCBI Taxonomy" id="1920"/>
    <lineage>
        <taxon>Bacteria</taxon>
        <taxon>Bacillati</taxon>
        <taxon>Actinomycetota</taxon>
        <taxon>Actinomycetes</taxon>
        <taxon>Kitasatosporales</taxon>
        <taxon>Streptomycetaceae</taxon>
        <taxon>Streptomyces</taxon>
    </lineage>
</organism>
<sequence>MRLFVVHDAEGRIYEALTCPSDVPAPGLATAPGRYLTEMEPPEGFADGSNSDFIREFMKTHRVEVTGQKAIAVRH</sequence>
<dbReference type="EMBL" id="AP026074">
    <property type="protein sequence ID" value="BDM74914.1"/>
    <property type="molecule type" value="Genomic_DNA"/>
</dbReference>
<keyword evidence="1" id="KW-0614">Plasmid</keyword>
<dbReference type="Proteomes" id="UP001059597">
    <property type="component" value="Plasmid SNP1"/>
</dbReference>
<name>A0ABN6RE65_STRNI</name>